<keyword evidence="7 12" id="KW-1015">Disulfide bond</keyword>
<gene>
    <name evidence="15" type="ORF">HYPSUDRAFT_48421</name>
</gene>
<evidence type="ECO:0000313" key="16">
    <source>
        <dbReference type="Proteomes" id="UP000054270"/>
    </source>
</evidence>
<comment type="similarity">
    <text evidence="3 13">Belongs to the glycosyl hydrolase 47 family.</text>
</comment>
<evidence type="ECO:0000256" key="9">
    <source>
        <dbReference type="ARBA" id="ARBA00048605"/>
    </source>
</evidence>
<evidence type="ECO:0000313" key="15">
    <source>
        <dbReference type="EMBL" id="KJA15404.1"/>
    </source>
</evidence>
<sequence length="554" mass="63083">MYFALPVVGHILWQPFELSNYPQAPFPPHSRLGPHSRPGRPSTWPAPPRHQEQDKWDPKKIAVRETFRRAWTGYRTTAFPNDELTSLSGGKSNKFNGWAVTVFDSLSTMWLMGLREEFGAAVESVKDHYLKMEQDQTVPFFETVIRYLGGSLSAYALSGDQDILKFAEKLGTALLPAFNTSSGLPTFSVNVKTGKSGSDGGALFAEAATCQLEYKYLAKLTGRKEFYEPVQRIMNLFYKIDPDEGLFSLAYSRSKGEPAALLLTAGSMTDSGYEYLLKQWMISGDVLAKKQCNALSHLFFHSDIKSANGIVNNLIYVTPNRGLMYAGDIDNKKFIPRYQHLTCYLPGMLMLGVSVLQYDLTETEKEHHKWVAEGLAYTCYISYRDQKTNLGPEILGMVTGKRWMDEVTAWKASGRVGNPPGLSEPPAEKDKAKRDYSNWDSKYMLRPETVESIYYMWRFTGDLKWRNRGYEIYQAIEEHTRTEFGYASISDVDSGLRHMDEMPSFFLAETLKYLYLLFDDANALDLSTWVFNTEAHPLPVFFWTDSEKQAFNIQ</sequence>
<feature type="active site" description="Proton donor" evidence="10">
    <location>
        <position position="142"/>
    </location>
</feature>
<feature type="disulfide bond" evidence="12">
    <location>
        <begin position="343"/>
        <end position="379"/>
    </location>
</feature>
<dbReference type="AlphaFoldDB" id="A0A0D2N8H9"/>
<evidence type="ECO:0000256" key="14">
    <source>
        <dbReference type="SAM" id="MobiDB-lite"/>
    </source>
</evidence>
<keyword evidence="5 13" id="KW-0378">Hydrolase</keyword>
<keyword evidence="16" id="KW-1185">Reference proteome</keyword>
<comment type="catalytic activity">
    <reaction evidence="9">
        <text>N(4)-(alpha-D-Man-(1-&gt;2)-alpha-D-Man-(1-&gt;2)-alpha-D-Man-(1-&gt;3)-[alpha-D-Man-(1-&gt;2)-alpha-D-Man-(1-&gt;3)-[alpha-D-Man-(1-&gt;2)-alpha-D-Man-(1-&gt;6)]-alpha-D-Man-(1-&gt;6)]-beta-D-Man-(1-&gt;4)-beta-D-GlcNAc-(1-&gt;4)-beta-D-GlcNAc)-L-asparaginyl-[protein] (N-glucan mannose isomer 9A1,2,3B1,2,3) + 4 H2O = N(4)-(alpha-D-Man-(1-&gt;3)-[alpha-D-Man-(1-&gt;3)-[alpha-D-Man-(1-&gt;6)]-alpha-D-Man-(1-&gt;6)]-beta-D-Man-(1-&gt;4)-beta-D-GlcNAc-(1-&gt;4)-beta-D-GlcNAc)-L-asparaginyl-[protein] (N-glucan mannose isomer 5A1,2) + 4 beta-D-mannose</text>
        <dbReference type="Rhea" id="RHEA:56008"/>
        <dbReference type="Rhea" id="RHEA-COMP:14356"/>
        <dbReference type="Rhea" id="RHEA-COMP:14367"/>
        <dbReference type="ChEBI" id="CHEBI:15377"/>
        <dbReference type="ChEBI" id="CHEBI:28563"/>
        <dbReference type="ChEBI" id="CHEBI:59087"/>
        <dbReference type="ChEBI" id="CHEBI:139493"/>
        <dbReference type="EC" id="3.2.1.113"/>
    </reaction>
</comment>
<feature type="active site" evidence="10">
    <location>
        <position position="448"/>
    </location>
</feature>
<comment type="catalytic activity">
    <reaction evidence="8">
        <text>N(4)-(alpha-D-Man-(1-&gt;2)-alpha-D-Man-(1-&gt;2)-alpha-D-Man-(1-&gt;3)-[alpha-D-Man-(1-&gt;3)-[alpha-D-Man-(1-&gt;2)-alpha-D-Man-(1-&gt;6)]-alpha-D-Man-(1-&gt;6)]-beta-D-Man-(1-&gt;4)-beta-D-GlcNAc-(1-&gt;4)-beta-D-GlcNAc)-L-asparaginyl-[protein] (N-glucan mannose isomer 8A1,2,3B1,3) + 3 H2O = N(4)-(alpha-D-Man-(1-&gt;3)-[alpha-D-Man-(1-&gt;3)-[alpha-D-Man-(1-&gt;6)]-alpha-D-Man-(1-&gt;6)]-beta-D-Man-(1-&gt;4)-beta-D-GlcNAc-(1-&gt;4)-beta-D-GlcNAc)-L-asparaginyl-[protein] (N-glucan mannose isomer 5A1,2) + 3 beta-D-mannose</text>
        <dbReference type="Rhea" id="RHEA:56028"/>
        <dbReference type="Rhea" id="RHEA-COMP:14358"/>
        <dbReference type="Rhea" id="RHEA-COMP:14367"/>
        <dbReference type="ChEBI" id="CHEBI:15377"/>
        <dbReference type="ChEBI" id="CHEBI:28563"/>
        <dbReference type="ChEBI" id="CHEBI:59087"/>
        <dbReference type="ChEBI" id="CHEBI:60628"/>
        <dbReference type="EC" id="3.2.1.113"/>
    </reaction>
</comment>
<dbReference type="GO" id="GO:0036503">
    <property type="term" value="P:ERAD pathway"/>
    <property type="evidence" value="ECO:0007669"/>
    <property type="project" value="UniProtKB-ARBA"/>
</dbReference>
<protein>
    <recommendedName>
        <fullName evidence="13">alpha-1,2-Mannosidase</fullName>
        <ecNumber evidence="13">3.2.1.-</ecNumber>
    </recommendedName>
</protein>
<comment type="cofactor">
    <cofactor evidence="1 11">
        <name>Ca(2+)</name>
        <dbReference type="ChEBI" id="CHEBI:29108"/>
    </cofactor>
</comment>
<evidence type="ECO:0000256" key="2">
    <source>
        <dbReference type="ARBA" id="ARBA00004922"/>
    </source>
</evidence>
<evidence type="ECO:0000256" key="4">
    <source>
        <dbReference type="ARBA" id="ARBA00022723"/>
    </source>
</evidence>
<reference evidence="16" key="1">
    <citation type="submission" date="2014-04" db="EMBL/GenBank/DDBJ databases">
        <title>Evolutionary Origins and Diversification of the Mycorrhizal Mutualists.</title>
        <authorList>
            <consortium name="DOE Joint Genome Institute"/>
            <consortium name="Mycorrhizal Genomics Consortium"/>
            <person name="Kohler A."/>
            <person name="Kuo A."/>
            <person name="Nagy L.G."/>
            <person name="Floudas D."/>
            <person name="Copeland A."/>
            <person name="Barry K.W."/>
            <person name="Cichocki N."/>
            <person name="Veneault-Fourrey C."/>
            <person name="LaButti K."/>
            <person name="Lindquist E.A."/>
            <person name="Lipzen A."/>
            <person name="Lundell T."/>
            <person name="Morin E."/>
            <person name="Murat C."/>
            <person name="Riley R."/>
            <person name="Ohm R."/>
            <person name="Sun H."/>
            <person name="Tunlid A."/>
            <person name="Henrissat B."/>
            <person name="Grigoriev I.V."/>
            <person name="Hibbett D.S."/>
            <person name="Martin F."/>
        </authorList>
    </citation>
    <scope>NUCLEOTIDE SEQUENCE [LARGE SCALE GENOMIC DNA]</scope>
    <source>
        <strain evidence="16">FD-334 SS-4</strain>
    </source>
</reference>
<dbReference type="GO" id="GO:0004571">
    <property type="term" value="F:mannosyl-oligosaccharide 1,2-alpha-mannosidase activity"/>
    <property type="evidence" value="ECO:0007669"/>
    <property type="project" value="UniProtKB-EC"/>
</dbReference>
<keyword evidence="6 11" id="KW-0106">Calcium</keyword>
<name>A0A0D2N8H9_HYPSF</name>
<dbReference type="EMBL" id="KN817645">
    <property type="protein sequence ID" value="KJA15404.1"/>
    <property type="molecule type" value="Genomic_DNA"/>
</dbReference>
<keyword evidence="4 11" id="KW-0479">Metal-binding</keyword>
<dbReference type="OrthoDB" id="8118055at2759"/>
<keyword evidence="13" id="KW-0326">Glycosidase</keyword>
<dbReference type="InterPro" id="IPR001382">
    <property type="entry name" value="Glyco_hydro_47"/>
</dbReference>
<dbReference type="PANTHER" id="PTHR11742:SF55">
    <property type="entry name" value="ENDOPLASMIC RETICULUM MANNOSYL-OLIGOSACCHARIDE 1,2-ALPHA-MANNOSIDASE"/>
    <property type="match status" value="1"/>
</dbReference>
<dbReference type="GO" id="GO:0005975">
    <property type="term" value="P:carbohydrate metabolic process"/>
    <property type="evidence" value="ECO:0007669"/>
    <property type="project" value="InterPro"/>
</dbReference>
<dbReference type="InterPro" id="IPR012341">
    <property type="entry name" value="6hp_glycosidase-like_sf"/>
</dbReference>
<feature type="region of interest" description="Disordered" evidence="14">
    <location>
        <begin position="27"/>
        <end position="56"/>
    </location>
</feature>
<feature type="active site" description="Proton donor" evidence="10">
    <location>
        <position position="393"/>
    </location>
</feature>
<dbReference type="SUPFAM" id="SSF48225">
    <property type="entry name" value="Seven-hairpin glycosidases"/>
    <property type="match status" value="1"/>
</dbReference>
<dbReference type="Gene3D" id="1.50.10.10">
    <property type="match status" value="1"/>
</dbReference>
<evidence type="ECO:0000256" key="6">
    <source>
        <dbReference type="ARBA" id="ARBA00022837"/>
    </source>
</evidence>
<dbReference type="EC" id="3.2.1.-" evidence="13"/>
<organism evidence="15 16">
    <name type="scientific">Hypholoma sublateritium (strain FD-334 SS-4)</name>
    <dbReference type="NCBI Taxonomy" id="945553"/>
    <lineage>
        <taxon>Eukaryota</taxon>
        <taxon>Fungi</taxon>
        <taxon>Dikarya</taxon>
        <taxon>Basidiomycota</taxon>
        <taxon>Agaricomycotina</taxon>
        <taxon>Agaricomycetes</taxon>
        <taxon>Agaricomycetidae</taxon>
        <taxon>Agaricales</taxon>
        <taxon>Agaricineae</taxon>
        <taxon>Strophariaceae</taxon>
        <taxon>Hypholoma</taxon>
    </lineage>
</organism>
<feature type="active site" evidence="10">
    <location>
        <position position="270"/>
    </location>
</feature>
<dbReference type="GO" id="GO:0016020">
    <property type="term" value="C:membrane"/>
    <property type="evidence" value="ECO:0007669"/>
    <property type="project" value="InterPro"/>
</dbReference>
<evidence type="ECO:0000256" key="5">
    <source>
        <dbReference type="ARBA" id="ARBA00022801"/>
    </source>
</evidence>
<evidence type="ECO:0000256" key="8">
    <source>
        <dbReference type="ARBA" id="ARBA00047669"/>
    </source>
</evidence>
<evidence type="ECO:0000256" key="11">
    <source>
        <dbReference type="PIRSR" id="PIRSR601382-2"/>
    </source>
</evidence>
<evidence type="ECO:0000256" key="13">
    <source>
        <dbReference type="RuleBase" id="RU361193"/>
    </source>
</evidence>
<dbReference type="GO" id="GO:0005509">
    <property type="term" value="F:calcium ion binding"/>
    <property type="evidence" value="ECO:0007669"/>
    <property type="project" value="InterPro"/>
</dbReference>
<evidence type="ECO:0000256" key="10">
    <source>
        <dbReference type="PIRSR" id="PIRSR601382-1"/>
    </source>
</evidence>
<proteinExistence type="inferred from homology"/>
<feature type="binding site" evidence="11">
    <location>
        <position position="533"/>
    </location>
    <ligand>
        <name>Ca(2+)</name>
        <dbReference type="ChEBI" id="CHEBI:29108"/>
    </ligand>
</feature>
<accession>A0A0D2N8H9</accession>
<evidence type="ECO:0000256" key="3">
    <source>
        <dbReference type="ARBA" id="ARBA00007658"/>
    </source>
</evidence>
<dbReference type="InterPro" id="IPR036026">
    <property type="entry name" value="Seven-hairpin_glycosidases"/>
</dbReference>
<dbReference type="Proteomes" id="UP000054270">
    <property type="component" value="Unassembled WGS sequence"/>
</dbReference>
<dbReference type="OMA" id="WAYDAME"/>
<comment type="pathway">
    <text evidence="2">Protein modification; protein glycosylation.</text>
</comment>
<dbReference type="STRING" id="945553.A0A0D2N8H9"/>
<dbReference type="GO" id="GO:0005783">
    <property type="term" value="C:endoplasmic reticulum"/>
    <property type="evidence" value="ECO:0007669"/>
    <property type="project" value="TreeGrafter"/>
</dbReference>
<evidence type="ECO:0000256" key="7">
    <source>
        <dbReference type="ARBA" id="ARBA00023157"/>
    </source>
</evidence>
<dbReference type="InterPro" id="IPR050749">
    <property type="entry name" value="Glycosyl_Hydrolase_47"/>
</dbReference>
<evidence type="ECO:0000256" key="1">
    <source>
        <dbReference type="ARBA" id="ARBA00001913"/>
    </source>
</evidence>
<dbReference type="PANTHER" id="PTHR11742">
    <property type="entry name" value="MANNOSYL-OLIGOSACCHARIDE ALPHA-1,2-MANNOSIDASE-RELATED"/>
    <property type="match status" value="1"/>
</dbReference>
<dbReference type="PRINTS" id="PR00747">
    <property type="entry name" value="GLYHDRLASE47"/>
</dbReference>
<dbReference type="Pfam" id="PF01532">
    <property type="entry name" value="Glyco_hydro_47"/>
    <property type="match status" value="1"/>
</dbReference>
<evidence type="ECO:0000256" key="12">
    <source>
        <dbReference type="PIRSR" id="PIRSR601382-3"/>
    </source>
</evidence>